<gene>
    <name evidence="1" type="ORF">DW833_06750</name>
</gene>
<comment type="caution">
    <text evidence="1">The sequence shown here is derived from an EMBL/GenBank/DDBJ whole genome shotgun (WGS) entry which is preliminary data.</text>
</comment>
<evidence type="ECO:0000313" key="2">
    <source>
        <dbReference type="Proteomes" id="UP000284621"/>
    </source>
</evidence>
<reference evidence="1 2" key="1">
    <citation type="submission" date="2018-08" db="EMBL/GenBank/DDBJ databases">
        <title>A genome reference for cultivated species of the human gut microbiota.</title>
        <authorList>
            <person name="Zou Y."/>
            <person name="Xue W."/>
            <person name="Luo G."/>
        </authorList>
    </citation>
    <scope>NUCLEOTIDE SEQUENCE [LARGE SCALE GENOMIC DNA]</scope>
    <source>
        <strain evidence="1 2">AM34-3LB</strain>
    </source>
</reference>
<proteinExistence type="predicted"/>
<sequence length="63" mass="7048">MQSWHREAAIIIDFVAGQSDAELFCSSCCTVTKTKTNNKLCVCLHFCCIKAGENASIYEEKEK</sequence>
<dbReference type="Proteomes" id="UP000284621">
    <property type="component" value="Unassembled WGS sequence"/>
</dbReference>
<keyword evidence="2" id="KW-1185">Reference proteome</keyword>
<evidence type="ECO:0000313" key="1">
    <source>
        <dbReference type="EMBL" id="RHC65887.1"/>
    </source>
</evidence>
<accession>A0A414B6J5</accession>
<name>A0A414B6J5_9FIRM</name>
<protein>
    <submittedName>
        <fullName evidence="1">Uncharacterized protein</fullName>
    </submittedName>
</protein>
<dbReference type="AlphaFoldDB" id="A0A414B6J5"/>
<dbReference type="EMBL" id="QSID01000006">
    <property type="protein sequence ID" value="RHC65887.1"/>
    <property type="molecule type" value="Genomic_DNA"/>
</dbReference>
<organism evidence="1 2">
    <name type="scientific">Anaerobutyricum hallii</name>
    <dbReference type="NCBI Taxonomy" id="39488"/>
    <lineage>
        <taxon>Bacteria</taxon>
        <taxon>Bacillati</taxon>
        <taxon>Bacillota</taxon>
        <taxon>Clostridia</taxon>
        <taxon>Lachnospirales</taxon>
        <taxon>Lachnospiraceae</taxon>
        <taxon>Anaerobutyricum</taxon>
    </lineage>
</organism>